<evidence type="ECO:0000313" key="1">
    <source>
        <dbReference type="EMBL" id="JAD49574.1"/>
    </source>
</evidence>
<accession>A0A0A9AD63</accession>
<dbReference type="AlphaFoldDB" id="A0A0A9AD63"/>
<proteinExistence type="predicted"/>
<dbReference type="EMBL" id="GBRH01248321">
    <property type="protein sequence ID" value="JAD49574.1"/>
    <property type="molecule type" value="Transcribed_RNA"/>
</dbReference>
<sequence length="25" mass="2917">MFLFEGTCLLPNCTICLSYFSLMIR</sequence>
<protein>
    <submittedName>
        <fullName evidence="1">Uncharacterized protein</fullName>
    </submittedName>
</protein>
<name>A0A0A9AD63_ARUDO</name>
<reference evidence="1" key="2">
    <citation type="journal article" date="2015" name="Data Brief">
        <title>Shoot transcriptome of the giant reed, Arundo donax.</title>
        <authorList>
            <person name="Barrero R.A."/>
            <person name="Guerrero F.D."/>
            <person name="Moolhuijzen P."/>
            <person name="Goolsby J.A."/>
            <person name="Tidwell J."/>
            <person name="Bellgard S.E."/>
            <person name="Bellgard M.I."/>
        </authorList>
    </citation>
    <scope>NUCLEOTIDE SEQUENCE</scope>
    <source>
        <tissue evidence="1">Shoot tissue taken approximately 20 cm above the soil surface</tissue>
    </source>
</reference>
<organism evidence="1">
    <name type="scientific">Arundo donax</name>
    <name type="common">Giant reed</name>
    <name type="synonym">Donax arundinaceus</name>
    <dbReference type="NCBI Taxonomy" id="35708"/>
    <lineage>
        <taxon>Eukaryota</taxon>
        <taxon>Viridiplantae</taxon>
        <taxon>Streptophyta</taxon>
        <taxon>Embryophyta</taxon>
        <taxon>Tracheophyta</taxon>
        <taxon>Spermatophyta</taxon>
        <taxon>Magnoliopsida</taxon>
        <taxon>Liliopsida</taxon>
        <taxon>Poales</taxon>
        <taxon>Poaceae</taxon>
        <taxon>PACMAD clade</taxon>
        <taxon>Arundinoideae</taxon>
        <taxon>Arundineae</taxon>
        <taxon>Arundo</taxon>
    </lineage>
</organism>
<reference evidence="1" key="1">
    <citation type="submission" date="2014-09" db="EMBL/GenBank/DDBJ databases">
        <authorList>
            <person name="Magalhaes I.L.F."/>
            <person name="Oliveira U."/>
            <person name="Santos F.R."/>
            <person name="Vidigal T.H.D.A."/>
            <person name="Brescovit A.D."/>
            <person name="Santos A.J."/>
        </authorList>
    </citation>
    <scope>NUCLEOTIDE SEQUENCE</scope>
    <source>
        <tissue evidence="1">Shoot tissue taken approximately 20 cm above the soil surface</tissue>
    </source>
</reference>